<reference evidence="2" key="1">
    <citation type="submission" date="2017-06" db="EMBL/GenBank/DDBJ databases">
        <authorList>
            <person name="LiPuma J."/>
            <person name="Spilker T."/>
        </authorList>
    </citation>
    <scope>NUCLEOTIDE SEQUENCE [LARGE SCALE GENOMIC DNA]</scope>
    <source>
        <strain evidence="2">AU17325</strain>
    </source>
</reference>
<dbReference type="Proteomes" id="UP000214600">
    <property type="component" value="Unassembled WGS sequence"/>
</dbReference>
<name>A0A228HZ46_9BURK</name>
<proteinExistence type="predicted"/>
<evidence type="ECO:0000313" key="1">
    <source>
        <dbReference type="EMBL" id="OXI35427.1"/>
    </source>
</evidence>
<dbReference type="RefSeq" id="WP_012218076.1">
    <property type="nucleotide sequence ID" value="NZ_CP091649.1"/>
</dbReference>
<protein>
    <submittedName>
        <fullName evidence="1">Uncharacterized protein</fullName>
    </submittedName>
</protein>
<comment type="caution">
    <text evidence="1">The sequence shown here is derived from an EMBL/GenBank/DDBJ whole genome shotgun (WGS) entry which is preliminary data.</text>
</comment>
<gene>
    <name evidence="1" type="ORF">CFB84_37190</name>
</gene>
<sequence>MNSTRGFKKPTIKDKGRAYVRLFQYFETPESWLEFLDQYAIETQTFGSRWDADCEVRVIDRTTGDLAVVGLQVPNHIKYHTFAAERSFWNEWYSSATEKRHRVIEVGYDRPSKDETVPR</sequence>
<dbReference type="OrthoDB" id="9133591at2"/>
<dbReference type="AlphaFoldDB" id="A0A228HZ46"/>
<organism evidence="1 2">
    <name type="scientific">Burkholderia aenigmatica</name>
    <dbReference type="NCBI Taxonomy" id="2015348"/>
    <lineage>
        <taxon>Bacteria</taxon>
        <taxon>Pseudomonadati</taxon>
        <taxon>Pseudomonadota</taxon>
        <taxon>Betaproteobacteria</taxon>
        <taxon>Burkholderiales</taxon>
        <taxon>Burkholderiaceae</taxon>
        <taxon>Burkholderia</taxon>
        <taxon>Burkholderia cepacia complex</taxon>
    </lineage>
</organism>
<accession>A0A228HZ46</accession>
<reference evidence="1 2" key="2">
    <citation type="submission" date="2017-08" db="EMBL/GenBank/DDBJ databases">
        <title>WGS of novel Burkholderia cepaca complex species.</title>
        <authorList>
            <person name="Lipuma J."/>
            <person name="Spilker T."/>
        </authorList>
    </citation>
    <scope>NUCLEOTIDE SEQUENCE [LARGE SCALE GENOMIC DNA]</scope>
    <source>
        <strain evidence="1 2">AU17325</strain>
    </source>
</reference>
<dbReference type="EMBL" id="NKFA01000028">
    <property type="protein sequence ID" value="OXI35427.1"/>
    <property type="molecule type" value="Genomic_DNA"/>
</dbReference>
<evidence type="ECO:0000313" key="2">
    <source>
        <dbReference type="Proteomes" id="UP000214600"/>
    </source>
</evidence>